<sequence>MTFPRLFPGQILIDDQIGHRVVLDPGQSLTLGRAADFPLGMDDGFMHRVFLQVWDTDGTWMITNRGSRMAASIQPRAENSFSQSRLGPGASLPLPLGRSAAVFATSVTTYEIDVTVAATLRPPTGGTGAGRVGEAPMTVGELILNEEQVDPLRALAAPLVRRPGTDLSEVPTVRDLEQTLGWSQKKVNTKIDYLSKLLGNSGVRGFSARNGNAPTRRLTLARYAQENYWSLRKQV</sequence>
<accession>A0A9X2AYY6</accession>
<comment type="caution">
    <text evidence="1">The sequence shown here is derived from an EMBL/GenBank/DDBJ whole genome shotgun (WGS) entry which is preliminary data.</text>
</comment>
<gene>
    <name evidence="1" type="ORF">MUN33_04440</name>
</gene>
<dbReference type="AlphaFoldDB" id="A0A9X2AYY6"/>
<keyword evidence="2" id="KW-1185">Reference proteome</keyword>
<dbReference type="EMBL" id="JALIEA010000011">
    <property type="protein sequence ID" value="MCJ7857967.1"/>
    <property type="molecule type" value="Genomic_DNA"/>
</dbReference>
<protein>
    <submittedName>
        <fullName evidence="1">Uncharacterized protein</fullName>
    </submittedName>
</protein>
<dbReference type="RefSeq" id="WP_244803693.1">
    <property type="nucleotide sequence ID" value="NZ_JALIEA010000011.1"/>
</dbReference>
<evidence type="ECO:0000313" key="2">
    <source>
        <dbReference type="Proteomes" id="UP001139207"/>
    </source>
</evidence>
<dbReference type="Proteomes" id="UP001139207">
    <property type="component" value="Unassembled WGS sequence"/>
</dbReference>
<proteinExistence type="predicted"/>
<reference evidence="1" key="1">
    <citation type="submission" date="2022-04" db="EMBL/GenBank/DDBJ databases">
        <title>Corynebacterium kalidii LD5P10.</title>
        <authorList>
            <person name="Sun J.Q."/>
        </authorList>
    </citation>
    <scope>NUCLEOTIDE SEQUENCE</scope>
    <source>
        <strain evidence="1">LD5P10</strain>
    </source>
</reference>
<evidence type="ECO:0000313" key="1">
    <source>
        <dbReference type="EMBL" id="MCJ7857967.1"/>
    </source>
</evidence>
<organism evidence="1 2">
    <name type="scientific">Corynebacterium kalidii</name>
    <dbReference type="NCBI Taxonomy" id="2931982"/>
    <lineage>
        <taxon>Bacteria</taxon>
        <taxon>Bacillati</taxon>
        <taxon>Actinomycetota</taxon>
        <taxon>Actinomycetes</taxon>
        <taxon>Mycobacteriales</taxon>
        <taxon>Corynebacteriaceae</taxon>
        <taxon>Corynebacterium</taxon>
    </lineage>
</organism>
<name>A0A9X2AYY6_9CORY</name>